<evidence type="ECO:0000313" key="2">
    <source>
        <dbReference type="EMBL" id="MDZ5455696.1"/>
    </source>
</evidence>
<gene>
    <name evidence="2" type="ORF">SM757_03825</name>
</gene>
<evidence type="ECO:0008006" key="4">
    <source>
        <dbReference type="Google" id="ProtNLM"/>
    </source>
</evidence>
<sequence>MRRFVLVLLIALLPFQSIWAAAANACGHERVSGSQAHFGHHEHVHEVAAAAMDRDASDDGAADWSCGADCSTCQGHGWSMALLDWSTSLTQSGPDLVPGICQHFIPQRDPDNPLRPPLA</sequence>
<proteinExistence type="predicted"/>
<dbReference type="Proteomes" id="UP001293718">
    <property type="component" value="Unassembled WGS sequence"/>
</dbReference>
<organism evidence="2 3">
    <name type="scientific">Azohydromonas lata</name>
    <dbReference type="NCBI Taxonomy" id="45677"/>
    <lineage>
        <taxon>Bacteria</taxon>
        <taxon>Pseudomonadati</taxon>
        <taxon>Pseudomonadota</taxon>
        <taxon>Betaproteobacteria</taxon>
        <taxon>Burkholderiales</taxon>
        <taxon>Sphaerotilaceae</taxon>
        <taxon>Azohydromonas</taxon>
    </lineage>
</organism>
<evidence type="ECO:0000256" key="1">
    <source>
        <dbReference type="SAM" id="SignalP"/>
    </source>
</evidence>
<keyword evidence="1" id="KW-0732">Signal</keyword>
<evidence type="ECO:0000313" key="3">
    <source>
        <dbReference type="Proteomes" id="UP001293718"/>
    </source>
</evidence>
<protein>
    <recommendedName>
        <fullName evidence="4">Cobalt-zinc-cadmium resistance protein</fullName>
    </recommendedName>
</protein>
<reference evidence="2 3" key="1">
    <citation type="submission" date="2023-11" db="EMBL/GenBank/DDBJ databases">
        <title>Draft genome of Azohydromonas lata strain H1 (DSM1123), a polyhydroxyalkanoate producer.</title>
        <authorList>
            <person name="Traversa D."/>
            <person name="D'Addabbo P."/>
            <person name="Pazzani C."/>
            <person name="Manzari C."/>
            <person name="Chiara M."/>
            <person name="Scrascia M."/>
        </authorList>
    </citation>
    <scope>NUCLEOTIDE SEQUENCE [LARGE SCALE GENOMIC DNA]</scope>
    <source>
        <strain evidence="2 3">H1</strain>
    </source>
</reference>
<name>A0ABU5I9C2_9BURK</name>
<feature type="signal peptide" evidence="1">
    <location>
        <begin position="1"/>
        <end position="20"/>
    </location>
</feature>
<feature type="chain" id="PRO_5045411835" description="Cobalt-zinc-cadmium resistance protein" evidence="1">
    <location>
        <begin position="21"/>
        <end position="119"/>
    </location>
</feature>
<comment type="caution">
    <text evidence="2">The sequence shown here is derived from an EMBL/GenBank/DDBJ whole genome shotgun (WGS) entry which is preliminary data.</text>
</comment>
<dbReference type="RefSeq" id="WP_051244343.1">
    <property type="nucleotide sequence ID" value="NZ_JAXOJX010000003.1"/>
</dbReference>
<accession>A0ABU5I9C2</accession>
<dbReference type="EMBL" id="JAXOJX010000003">
    <property type="protein sequence ID" value="MDZ5455696.1"/>
    <property type="molecule type" value="Genomic_DNA"/>
</dbReference>
<keyword evidence="3" id="KW-1185">Reference proteome</keyword>